<accession>A0ABU6Q347</accession>
<gene>
    <name evidence="2" type="ORF">PIB30_000066</name>
</gene>
<sequence>MVDQTLPFLLKEQTEPLIVILQYFKVSRWKGNTSTQSNFELSKIHFNHQSKEVADFRERLEAAGPTLSGRISQVHTDGALAGVDELIKGRDTVQTIEEVSIFSKEGQPWIAVKFEALNVGSNDWCYSACDGCKKKVDPRHGTSSDTKHCSKDTGARVDM</sequence>
<evidence type="ECO:0000313" key="2">
    <source>
        <dbReference type="EMBL" id="MED6105942.1"/>
    </source>
</evidence>
<name>A0ABU6Q347_9FABA</name>
<comment type="caution">
    <text evidence="2">The sequence shown here is derived from an EMBL/GenBank/DDBJ whole genome shotgun (WGS) entry which is preliminary data.</text>
</comment>
<organism evidence="2 3">
    <name type="scientific">Stylosanthes scabra</name>
    <dbReference type="NCBI Taxonomy" id="79078"/>
    <lineage>
        <taxon>Eukaryota</taxon>
        <taxon>Viridiplantae</taxon>
        <taxon>Streptophyta</taxon>
        <taxon>Embryophyta</taxon>
        <taxon>Tracheophyta</taxon>
        <taxon>Spermatophyta</taxon>
        <taxon>Magnoliopsida</taxon>
        <taxon>eudicotyledons</taxon>
        <taxon>Gunneridae</taxon>
        <taxon>Pentapetalae</taxon>
        <taxon>rosids</taxon>
        <taxon>fabids</taxon>
        <taxon>Fabales</taxon>
        <taxon>Fabaceae</taxon>
        <taxon>Papilionoideae</taxon>
        <taxon>50 kb inversion clade</taxon>
        <taxon>dalbergioids sensu lato</taxon>
        <taxon>Dalbergieae</taxon>
        <taxon>Pterocarpus clade</taxon>
        <taxon>Stylosanthes</taxon>
    </lineage>
</organism>
<protein>
    <submittedName>
        <fullName evidence="2">Uncharacterized protein</fullName>
    </submittedName>
</protein>
<feature type="region of interest" description="Disordered" evidence="1">
    <location>
        <begin position="136"/>
        <end position="159"/>
    </location>
</feature>
<evidence type="ECO:0000313" key="3">
    <source>
        <dbReference type="Proteomes" id="UP001341840"/>
    </source>
</evidence>
<dbReference type="Proteomes" id="UP001341840">
    <property type="component" value="Unassembled WGS sequence"/>
</dbReference>
<keyword evidence="3" id="KW-1185">Reference proteome</keyword>
<evidence type="ECO:0000256" key="1">
    <source>
        <dbReference type="SAM" id="MobiDB-lite"/>
    </source>
</evidence>
<dbReference type="InterPro" id="IPR012340">
    <property type="entry name" value="NA-bd_OB-fold"/>
</dbReference>
<proteinExistence type="predicted"/>
<dbReference type="EMBL" id="JASCZI010000001">
    <property type="protein sequence ID" value="MED6105942.1"/>
    <property type="molecule type" value="Genomic_DNA"/>
</dbReference>
<dbReference type="Gene3D" id="2.40.50.140">
    <property type="entry name" value="Nucleic acid-binding proteins"/>
    <property type="match status" value="2"/>
</dbReference>
<reference evidence="2 3" key="1">
    <citation type="journal article" date="2023" name="Plants (Basel)">
        <title>Bridging the Gap: Combining Genomics and Transcriptomics Approaches to Understand Stylosanthes scabra, an Orphan Legume from the Brazilian Caatinga.</title>
        <authorList>
            <person name="Ferreira-Neto J.R.C."/>
            <person name="da Silva M.D."/>
            <person name="Binneck E."/>
            <person name="de Melo N.F."/>
            <person name="da Silva R.H."/>
            <person name="de Melo A.L.T.M."/>
            <person name="Pandolfi V."/>
            <person name="Bustamante F.O."/>
            <person name="Brasileiro-Vidal A.C."/>
            <person name="Benko-Iseppon A.M."/>
        </authorList>
    </citation>
    <scope>NUCLEOTIDE SEQUENCE [LARGE SCALE GENOMIC DNA]</scope>
    <source>
        <tissue evidence="2">Leaves</tissue>
    </source>
</reference>